<reference evidence="4" key="2">
    <citation type="submission" date="2013-07" db="EMBL/GenBank/DDBJ databases">
        <authorList>
            <consortium name="The Broad Institute Genome Sequencing Platform"/>
            <person name="Cuomo C."/>
            <person name="Litvintseva A."/>
            <person name="Chen Y."/>
            <person name="Heitman J."/>
            <person name="Sun S."/>
            <person name="Springer D."/>
            <person name="Dromer F."/>
            <person name="Young S.K."/>
            <person name="Zeng Q."/>
            <person name="Gargeya S."/>
            <person name="Fitzgerald M."/>
            <person name="Abouelleil A."/>
            <person name="Alvarado L."/>
            <person name="Berlin A.M."/>
            <person name="Chapman S.B."/>
            <person name="Dewar J."/>
            <person name="Goldberg J."/>
            <person name="Griggs A."/>
            <person name="Gujja S."/>
            <person name="Hansen M."/>
            <person name="Howarth C."/>
            <person name="Imamovic A."/>
            <person name="Larimer J."/>
            <person name="McCowan C."/>
            <person name="Murphy C."/>
            <person name="Pearson M."/>
            <person name="Priest M."/>
            <person name="Roberts A."/>
            <person name="Saif S."/>
            <person name="Shea T."/>
            <person name="Sykes S."/>
            <person name="Wortman J."/>
            <person name="Nusbaum C."/>
            <person name="Birren B."/>
        </authorList>
    </citation>
    <scope>NUCLEOTIDE SEQUENCE</scope>
    <source>
        <strain evidence="4">CBS 10117</strain>
    </source>
</reference>
<reference evidence="3" key="1">
    <citation type="submission" date="2013-07" db="EMBL/GenBank/DDBJ databases">
        <title>The Genome Sequence of Cryptococcus dejecticola CBS10117.</title>
        <authorList>
            <consortium name="The Broad Institute Genome Sequencing Platform"/>
            <person name="Cuomo C."/>
            <person name="Litvintseva A."/>
            <person name="Chen Y."/>
            <person name="Heitman J."/>
            <person name="Sun S."/>
            <person name="Springer D."/>
            <person name="Dromer F."/>
            <person name="Young S.K."/>
            <person name="Zeng Q."/>
            <person name="Gargeya S."/>
            <person name="Fitzgerald M."/>
            <person name="Abouelleil A."/>
            <person name="Alvarado L."/>
            <person name="Berlin A.M."/>
            <person name="Chapman S.B."/>
            <person name="Dewar J."/>
            <person name="Goldberg J."/>
            <person name="Griggs A."/>
            <person name="Gujja S."/>
            <person name="Hansen M."/>
            <person name="Howarth C."/>
            <person name="Imamovic A."/>
            <person name="Larimer J."/>
            <person name="McCowan C."/>
            <person name="Murphy C."/>
            <person name="Pearson M."/>
            <person name="Priest M."/>
            <person name="Roberts A."/>
            <person name="Saif S."/>
            <person name="Shea T."/>
            <person name="Sykes S."/>
            <person name="Wortman J."/>
            <person name="Nusbaum C."/>
            <person name="Birren B."/>
        </authorList>
    </citation>
    <scope>NUCLEOTIDE SEQUENCE [LARGE SCALE GENOMIC DNA]</scope>
    <source>
        <strain evidence="3">CBS 10117</strain>
    </source>
</reference>
<keyword evidence="5" id="KW-1185">Reference proteome</keyword>
<dbReference type="GO" id="GO:0031144">
    <property type="term" value="P:proteasome localization"/>
    <property type="evidence" value="ECO:0007669"/>
    <property type="project" value="UniProtKB-UniRule"/>
</dbReference>
<dbReference type="GO" id="GO:0015031">
    <property type="term" value="P:protein transport"/>
    <property type="evidence" value="ECO:0007669"/>
    <property type="project" value="UniProtKB-UniRule"/>
</dbReference>
<name>A0A1A6AGK0_9TREE</name>
<comment type="subunit">
    <text evidence="1">Binds the proteasome.</text>
</comment>
<evidence type="ECO:0000313" key="5">
    <source>
        <dbReference type="Proteomes" id="UP000078595"/>
    </source>
</evidence>
<sequence length="373" mass="40170">MAHPLTQQPPSSLPFPFAARPSPLSFGFGLPTSPSAFTSPVRGVSWSSPTPSPSRAPRFRSETTSTTLKRSRRSRSPSSSPPLIPSSPASTSSQARSAKVDLSVLALQDGPSKSAKRTCLVPGVNQQTSVSGDVDAGILLATLPPSAHLPILLQILQSHPSLTDEVIGQIPQPDVKHCIREISTAFEGVQRAAGGGIGVRGGSQMSELRRWDRVRAEVEVFCRTASTYIRYFTSSKSPIATEAIFTFLHPLTASLQVLLQLVPSNADATNPVLDLAHIVLSAWTLWVESLSTEVNQHGGMYPHSLVASWADVLVRITVRPESAAPYAAHWSVPTPQPQPHEDSTPFEDSFRKALLPVKVRFLAELGWMIGRTG</sequence>
<comment type="subcellular location">
    <subcellularLocation>
        <location evidence="1">Cytoplasm</location>
    </subcellularLocation>
    <subcellularLocation>
        <location evidence="1">Nucleus</location>
    </subcellularLocation>
</comment>
<dbReference type="InterPro" id="IPR013868">
    <property type="entry name" value="Cut8/Sts1_fam"/>
</dbReference>
<evidence type="ECO:0000313" key="4">
    <source>
        <dbReference type="EMBL" id="WWC58477.1"/>
    </source>
</evidence>
<keyword evidence="1" id="KW-0539">Nucleus</keyword>
<dbReference type="OrthoDB" id="10061064at2759"/>
<feature type="region of interest" description="Disordered" evidence="2">
    <location>
        <begin position="38"/>
        <end position="95"/>
    </location>
</feature>
<evidence type="ECO:0000256" key="1">
    <source>
        <dbReference type="RuleBase" id="RU368013"/>
    </source>
</evidence>
<dbReference type="EMBL" id="CP144530">
    <property type="protein sequence ID" value="WWC58477.1"/>
    <property type="molecule type" value="Genomic_DNA"/>
</dbReference>
<dbReference type="GeneID" id="28964723"/>
<dbReference type="Proteomes" id="UP000078595">
    <property type="component" value="Chromosome 1"/>
</dbReference>
<gene>
    <name evidence="3" type="ORF">I303_01024</name>
    <name evidence="4" type="ORF">I303_101020</name>
</gene>
<dbReference type="GO" id="GO:0005634">
    <property type="term" value="C:nucleus"/>
    <property type="evidence" value="ECO:0007669"/>
    <property type="project" value="UniProtKB-SubCell"/>
</dbReference>
<evidence type="ECO:0000256" key="2">
    <source>
        <dbReference type="SAM" id="MobiDB-lite"/>
    </source>
</evidence>
<keyword evidence="1" id="KW-0813">Transport</keyword>
<dbReference type="GO" id="GO:0005737">
    <property type="term" value="C:cytoplasm"/>
    <property type="evidence" value="ECO:0007669"/>
    <property type="project" value="UniProtKB-SubCell"/>
</dbReference>
<proteinExistence type="inferred from homology"/>
<evidence type="ECO:0000313" key="3">
    <source>
        <dbReference type="EMBL" id="OBR89199.1"/>
    </source>
</evidence>
<dbReference type="Pfam" id="PF08559">
    <property type="entry name" value="Cut8"/>
    <property type="match status" value="1"/>
</dbReference>
<keyword evidence="1" id="KW-0653">Protein transport</keyword>
<organism evidence="3">
    <name type="scientific">Kwoniella dejecticola CBS 10117</name>
    <dbReference type="NCBI Taxonomy" id="1296121"/>
    <lineage>
        <taxon>Eukaryota</taxon>
        <taxon>Fungi</taxon>
        <taxon>Dikarya</taxon>
        <taxon>Basidiomycota</taxon>
        <taxon>Agaricomycotina</taxon>
        <taxon>Tremellomycetes</taxon>
        <taxon>Tremellales</taxon>
        <taxon>Cryptococcaceae</taxon>
        <taxon>Kwoniella</taxon>
    </lineage>
</organism>
<dbReference type="Gene3D" id="1.20.58.1590">
    <property type="entry name" value="Tethering factor for nuclear proteasome Cut8/Sts1"/>
    <property type="match status" value="1"/>
</dbReference>
<dbReference type="RefSeq" id="XP_018267041.1">
    <property type="nucleotide sequence ID" value="XM_018404387.1"/>
</dbReference>
<keyword evidence="1" id="KW-0963">Cytoplasm</keyword>
<dbReference type="VEuPathDB" id="FungiDB:I303_01024"/>
<dbReference type="EMBL" id="KI894027">
    <property type="protein sequence ID" value="OBR89199.1"/>
    <property type="molecule type" value="Genomic_DNA"/>
</dbReference>
<feature type="compositionally biased region" description="Low complexity" evidence="2">
    <location>
        <begin position="45"/>
        <end position="68"/>
    </location>
</feature>
<protein>
    <recommendedName>
        <fullName evidence="1">Tethering factor for nuclear proteasome STS1</fullName>
    </recommendedName>
</protein>
<reference evidence="4" key="3">
    <citation type="submission" date="2024-02" db="EMBL/GenBank/DDBJ databases">
        <title>Comparative genomics of Cryptococcus and Kwoniella reveals pathogenesis evolution and contrasting modes of karyotype evolution via chromosome fusion or intercentromeric recombination.</title>
        <authorList>
            <person name="Coelho M.A."/>
            <person name="David-Palma M."/>
            <person name="Shea T."/>
            <person name="Bowers K."/>
            <person name="McGinley-Smith S."/>
            <person name="Mohammad A.W."/>
            <person name="Gnirke A."/>
            <person name="Yurkov A.M."/>
            <person name="Nowrousian M."/>
            <person name="Sun S."/>
            <person name="Cuomo C.A."/>
            <person name="Heitman J."/>
        </authorList>
    </citation>
    <scope>NUCLEOTIDE SEQUENCE</scope>
    <source>
        <strain evidence="4">CBS 10117</strain>
    </source>
</reference>
<comment type="function">
    <text evidence="1">Involved in ubiquitin-mediated protein degradation. Regulatory factor in the ubiquitin/proteasome pathway that controls the turnover of proteasome substrates. Targets proteasomes to the nucleus and facilitates the degradation of nuclear proteins.</text>
</comment>
<dbReference type="GO" id="GO:0071630">
    <property type="term" value="P:nuclear protein quality control by the ubiquitin-proteasome system"/>
    <property type="evidence" value="ECO:0007669"/>
    <property type="project" value="UniProtKB-UniRule"/>
</dbReference>
<comment type="similarity">
    <text evidence="1">Belongs to the cut8/STS1 family.</text>
</comment>
<dbReference type="KEGG" id="kdj:28964723"/>
<dbReference type="AlphaFoldDB" id="A0A1A6AGK0"/>
<accession>A0A1A6AGK0</accession>
<dbReference type="InterPro" id="IPR038422">
    <property type="entry name" value="Cut8/Sts1_sf"/>
</dbReference>